<accession>A0ABS2K8E7</accession>
<reference evidence="1" key="1">
    <citation type="submission" date="2020-10" db="EMBL/GenBank/DDBJ databases">
        <title>Phylogeny of dyella-like bacteria.</title>
        <authorList>
            <person name="Fu J."/>
        </authorList>
    </citation>
    <scope>NUCLEOTIDE SEQUENCE</scope>
    <source>
        <strain evidence="1">DHOC52</strain>
    </source>
</reference>
<evidence type="ECO:0000313" key="1">
    <source>
        <dbReference type="EMBL" id="MBM7127492.1"/>
    </source>
</evidence>
<dbReference type="EMBL" id="JADIKE010000039">
    <property type="protein sequence ID" value="MBM7127492.1"/>
    <property type="molecule type" value="Genomic_DNA"/>
</dbReference>
<keyword evidence="2" id="KW-1185">Reference proteome</keyword>
<dbReference type="Pfam" id="PF10094">
    <property type="entry name" value="DUF2332"/>
    <property type="match status" value="1"/>
</dbReference>
<organism evidence="1 2">
    <name type="scientific">Dyella flava</name>
    <dbReference type="NCBI Taxonomy" id="1920170"/>
    <lineage>
        <taxon>Bacteria</taxon>
        <taxon>Pseudomonadati</taxon>
        <taxon>Pseudomonadota</taxon>
        <taxon>Gammaproteobacteria</taxon>
        <taxon>Lysobacterales</taxon>
        <taxon>Rhodanobacteraceae</taxon>
        <taxon>Dyella</taxon>
    </lineage>
</organism>
<dbReference type="PIRSF" id="PIRSF012608">
    <property type="entry name" value="UCP012608"/>
    <property type="match status" value="1"/>
</dbReference>
<dbReference type="RefSeq" id="WP_204684016.1">
    <property type="nucleotide sequence ID" value="NZ_BSNR01000014.1"/>
</dbReference>
<gene>
    <name evidence="1" type="ORF">ISP19_19115</name>
</gene>
<dbReference type="Proteomes" id="UP001430149">
    <property type="component" value="Unassembled WGS sequence"/>
</dbReference>
<sequence>MATFQTVCEAFARQADYCDEHGSPFTARLLRGLVRAMCDGAPILQAIASWEGEPMPDALPLRVAGALHALVLDGREAELARYYPGGDGEADDAALQRIAVAALQAHPEVLADYLASPPQTKEVGRSAVLLGGFMTIAAHTGLPLRLFELGASAGLNMNWDRYRYRFGDCVLGDTSSRLELVPAWHGELPPMASIDVVARMACDRSPVNVAEARRRQRLRAYVWADQDSRLRQLDAALSAAAEHPVQVEHADAAEWIERVLAAPLPDGAATVVYHTIFWAYLSADAKARIESAIRSAGQSATAESPLAWLRFEIGDFSRHPRLLLSLWPGPQDLHLADAQAHGSEIFWYAAALANPARTAPRHRSPGTSLTICRFGESR</sequence>
<protein>
    <submittedName>
        <fullName evidence="1">DUF2332 domain-containing protein</fullName>
    </submittedName>
</protein>
<dbReference type="InterPro" id="IPR011200">
    <property type="entry name" value="UCP012608"/>
</dbReference>
<name>A0ABS2K8E7_9GAMM</name>
<evidence type="ECO:0000313" key="2">
    <source>
        <dbReference type="Proteomes" id="UP001430149"/>
    </source>
</evidence>
<proteinExistence type="predicted"/>
<comment type="caution">
    <text evidence="1">The sequence shown here is derived from an EMBL/GenBank/DDBJ whole genome shotgun (WGS) entry which is preliminary data.</text>
</comment>